<keyword evidence="3" id="KW-1185">Reference proteome</keyword>
<protein>
    <submittedName>
        <fullName evidence="2">Glucose-6-phosphate 1-dehydrogenase</fullName>
    </submittedName>
</protein>
<evidence type="ECO:0000313" key="2">
    <source>
        <dbReference type="EMBL" id="MBD2183365.1"/>
    </source>
</evidence>
<reference evidence="2" key="2">
    <citation type="submission" date="2020-08" db="EMBL/GenBank/DDBJ databases">
        <authorList>
            <person name="Chen M."/>
            <person name="Teng W."/>
            <person name="Zhao L."/>
            <person name="Hu C."/>
            <person name="Zhou Y."/>
            <person name="Han B."/>
            <person name="Song L."/>
            <person name="Shu W."/>
        </authorList>
    </citation>
    <scope>NUCLEOTIDE SEQUENCE</scope>
    <source>
        <strain evidence="2">FACHB-1375</strain>
    </source>
</reference>
<dbReference type="RefSeq" id="WP_190467547.1">
    <property type="nucleotide sequence ID" value="NZ_JACJPW010000053.1"/>
</dbReference>
<dbReference type="InterPro" id="IPR052715">
    <property type="entry name" value="RAYT_transposase"/>
</dbReference>
<gene>
    <name evidence="2" type="ORF">H6G03_20265</name>
</gene>
<dbReference type="PANTHER" id="PTHR36966">
    <property type="entry name" value="REP-ASSOCIATED TYROSINE TRANSPOSASE"/>
    <property type="match status" value="1"/>
</dbReference>
<proteinExistence type="predicted"/>
<dbReference type="Proteomes" id="UP000641646">
    <property type="component" value="Unassembled WGS sequence"/>
</dbReference>
<organism evidence="2 3">
    <name type="scientific">Aerosakkonema funiforme FACHB-1375</name>
    <dbReference type="NCBI Taxonomy" id="2949571"/>
    <lineage>
        <taxon>Bacteria</taxon>
        <taxon>Bacillati</taxon>
        <taxon>Cyanobacteriota</taxon>
        <taxon>Cyanophyceae</taxon>
        <taxon>Oscillatoriophycideae</taxon>
        <taxon>Aerosakkonematales</taxon>
        <taxon>Aerosakkonemataceae</taxon>
        <taxon>Aerosakkonema</taxon>
    </lineage>
</organism>
<dbReference type="InterPro" id="IPR036515">
    <property type="entry name" value="Transposase_17_sf"/>
</dbReference>
<dbReference type="PANTHER" id="PTHR36966:SF1">
    <property type="entry name" value="REP-ASSOCIATED TYROSINE TRANSPOSASE"/>
    <property type="match status" value="1"/>
</dbReference>
<dbReference type="Gene3D" id="3.30.70.1290">
    <property type="entry name" value="Transposase IS200-like"/>
    <property type="match status" value="1"/>
</dbReference>
<feature type="domain" description="Transposase IS200-like" evidence="1">
    <location>
        <begin position="21"/>
        <end position="171"/>
    </location>
</feature>
<dbReference type="SUPFAM" id="SSF143422">
    <property type="entry name" value="Transposase IS200-like"/>
    <property type="match status" value="1"/>
</dbReference>
<sequence>MTYNPDIHHRHSIRLKGYDYSQPGAYFFTICCHQRRCLLGEIINGIMQPNIAGATVEALWHNLPRHFPFIKLDAFVIMPNHIHGIILITEHQNNIANNQLLIPQRNHQTSLPNGTKPGSLGAILQNFKSVSTRRVNRLTRNSGTIWQSNYHEEIIRNEQAYNNIRRYIIENPLNWEDDEENLTKFKPI</sequence>
<dbReference type="SMART" id="SM01321">
    <property type="entry name" value="Y1_Tnp"/>
    <property type="match status" value="1"/>
</dbReference>
<dbReference type="AlphaFoldDB" id="A0A926ZHS1"/>
<dbReference type="GO" id="GO:0043565">
    <property type="term" value="F:sequence-specific DNA binding"/>
    <property type="evidence" value="ECO:0007669"/>
    <property type="project" value="TreeGrafter"/>
</dbReference>
<reference evidence="2" key="1">
    <citation type="journal article" date="2015" name="ISME J.">
        <title>Draft Genome Sequence of Streptomyces incarnatus NRRL8089, which Produces the Nucleoside Antibiotic Sinefungin.</title>
        <authorList>
            <person name="Oshima K."/>
            <person name="Hattori M."/>
            <person name="Shimizu H."/>
            <person name="Fukuda K."/>
            <person name="Nemoto M."/>
            <person name="Inagaki K."/>
            <person name="Tamura T."/>
        </authorList>
    </citation>
    <scope>NUCLEOTIDE SEQUENCE</scope>
    <source>
        <strain evidence="2">FACHB-1375</strain>
    </source>
</reference>
<name>A0A926ZHS1_9CYAN</name>
<dbReference type="GO" id="GO:0004803">
    <property type="term" value="F:transposase activity"/>
    <property type="evidence" value="ECO:0007669"/>
    <property type="project" value="InterPro"/>
</dbReference>
<dbReference type="InterPro" id="IPR002686">
    <property type="entry name" value="Transposase_17"/>
</dbReference>
<dbReference type="EMBL" id="JACJPW010000053">
    <property type="protein sequence ID" value="MBD2183365.1"/>
    <property type="molecule type" value="Genomic_DNA"/>
</dbReference>
<accession>A0A926ZHS1</accession>
<dbReference type="GO" id="GO:0006313">
    <property type="term" value="P:DNA transposition"/>
    <property type="evidence" value="ECO:0007669"/>
    <property type="project" value="InterPro"/>
</dbReference>
<evidence type="ECO:0000259" key="1">
    <source>
        <dbReference type="SMART" id="SM01321"/>
    </source>
</evidence>
<comment type="caution">
    <text evidence="2">The sequence shown here is derived from an EMBL/GenBank/DDBJ whole genome shotgun (WGS) entry which is preliminary data.</text>
</comment>
<evidence type="ECO:0000313" key="3">
    <source>
        <dbReference type="Proteomes" id="UP000641646"/>
    </source>
</evidence>